<evidence type="ECO:0000256" key="1">
    <source>
        <dbReference type="ARBA" id="ARBA00022729"/>
    </source>
</evidence>
<dbReference type="GO" id="GO:0016020">
    <property type="term" value="C:membrane"/>
    <property type="evidence" value="ECO:0007669"/>
    <property type="project" value="InterPro"/>
</dbReference>
<dbReference type="GO" id="GO:0008237">
    <property type="term" value="F:metallopeptidase activity"/>
    <property type="evidence" value="ECO:0007669"/>
    <property type="project" value="InterPro"/>
</dbReference>
<reference evidence="6" key="2">
    <citation type="journal article" date="2021" name="Microbiol. Resour. Announc.">
        <title>Complete Genome Sequence of Polycladomyces abyssicola JIR-001T, Isolated from Hemipelagic Sediment in Deep Seawater.</title>
        <authorList>
            <person name="Tsubouchi T."/>
            <person name="Kaneko Y."/>
        </authorList>
    </citation>
    <scope>NUCLEOTIDE SEQUENCE</scope>
    <source>
        <strain evidence="6">JIR-001</strain>
    </source>
</reference>
<keyword evidence="5" id="KW-0479">Metal-binding</keyword>
<dbReference type="GO" id="GO:0008241">
    <property type="term" value="F:peptidyl-dipeptidase activity"/>
    <property type="evidence" value="ECO:0007669"/>
    <property type="project" value="InterPro"/>
</dbReference>
<dbReference type="PANTHER" id="PTHR10514:SF27">
    <property type="entry name" value="ANGIOTENSIN-CONVERTING ENZYME"/>
    <property type="match status" value="1"/>
</dbReference>
<feature type="binding site" evidence="5">
    <location>
        <position position="327"/>
    </location>
    <ligand>
        <name>Zn(2+)</name>
        <dbReference type="ChEBI" id="CHEBI:29105"/>
        <label>1</label>
        <note>catalytic</note>
    </ligand>
</feature>
<dbReference type="AlphaFoldDB" id="A0A8D5ZNA7"/>
<reference evidence="6" key="1">
    <citation type="journal article" date="2013" name="Int. J. Syst. Evol. Microbiol.">
        <title>Polycladomyces abyssicola gen. nov., sp. nov., a thermophilic filamentous bacterium isolated from hemipelagic sediment.</title>
        <authorList>
            <person name="Tsubouchi T."/>
            <person name="Shimane Y."/>
            <person name="Mori K."/>
            <person name="Usui K."/>
            <person name="Hiraki T."/>
            <person name="Tame A."/>
            <person name="Uematsu K."/>
            <person name="Maruyama T."/>
            <person name="Hatada Y."/>
        </authorList>
    </citation>
    <scope>NUCLEOTIDE SEQUENCE</scope>
    <source>
        <strain evidence="6">JIR-001</strain>
    </source>
</reference>
<dbReference type="SUPFAM" id="SSF55486">
    <property type="entry name" value="Metalloproteases ('zincins'), catalytic domain"/>
    <property type="match status" value="1"/>
</dbReference>
<keyword evidence="3" id="KW-0325">Glycoprotein</keyword>
<feature type="binding site" evidence="5">
    <location>
        <position position="352"/>
    </location>
    <ligand>
        <name>Zn(2+)</name>
        <dbReference type="ChEBI" id="CHEBI:29105"/>
        <label>1</label>
        <note>catalytic</note>
    </ligand>
</feature>
<dbReference type="EMBL" id="AP024601">
    <property type="protein sequence ID" value="BCU81181.1"/>
    <property type="molecule type" value="Genomic_DNA"/>
</dbReference>
<dbReference type="Pfam" id="PF01401">
    <property type="entry name" value="Peptidase_M2"/>
    <property type="match status" value="2"/>
</dbReference>
<keyword evidence="2" id="KW-1015">Disulfide bond</keyword>
<evidence type="ECO:0000256" key="5">
    <source>
        <dbReference type="PIRSR" id="PIRSR601548-3"/>
    </source>
</evidence>
<dbReference type="KEGG" id="pabs:JIR001_09640"/>
<name>A0A8D5ZNA7_9BACL</name>
<evidence type="ECO:0000313" key="6">
    <source>
        <dbReference type="EMBL" id="BCU81181.1"/>
    </source>
</evidence>
<organism evidence="6 7">
    <name type="scientific">Polycladomyces abyssicola</name>
    <dbReference type="NCBI Taxonomy" id="1125966"/>
    <lineage>
        <taxon>Bacteria</taxon>
        <taxon>Bacillati</taxon>
        <taxon>Bacillota</taxon>
        <taxon>Bacilli</taxon>
        <taxon>Bacillales</taxon>
        <taxon>Thermoactinomycetaceae</taxon>
        <taxon>Polycladomyces</taxon>
    </lineage>
</organism>
<evidence type="ECO:0000256" key="3">
    <source>
        <dbReference type="ARBA" id="ARBA00023180"/>
    </source>
</evidence>
<dbReference type="Gene3D" id="1.10.1370.30">
    <property type="match status" value="1"/>
</dbReference>
<dbReference type="PANTHER" id="PTHR10514">
    <property type="entry name" value="ANGIOTENSIN-CONVERTING ENZYME"/>
    <property type="match status" value="1"/>
</dbReference>
<dbReference type="InterPro" id="IPR001548">
    <property type="entry name" value="Peptidase_M2"/>
</dbReference>
<sequence>MDQEAKAFLQEWVPQWEHADRRLNEAYWNASTTGEKKHEEALAEALRERMRMMADPERFERLATLRKAEIADPLLRRQLTLLYNEMAMNPSDPRQIEEMARLQTEIEGAFVRFRAEVEGKTVTENEIREILRTDKDPYKRKKAWRASKQIGVVVADSIRRLAELRNELAAERGFCDYYHMSLTLNEIEEEELFTALEAIRSRTDGPYADLKKEMDAVLAKQYPNLRPEGLRPWHYTDPFFQEAPPVFDVDLDSHFRDRKLEELAVRTFGGMGLDVEDILRRSDLYERDGKSQHAFCLDMDRRGDVRVLCNLRPNAKWMEILLHELGHAVYDANVDRDLPYLLRRYAHIATTEAVAMLMGRLIHDPVWLIEVAGISESWVAEKEASLRKQSALAMLVFIRWCLVMIHFERDLYRNPTGDLDTLWWDYVERFQFVPRPEGRRAPDWAAKIHLGTSPVYYQNYLLGEWMASQFFHALQSSGEASHPLVNNAHAGSFLRERIFRPGARYHWQELLKQATGERLNVERFLEPFVAESDEAEGK</sequence>
<dbReference type="GO" id="GO:0006508">
    <property type="term" value="P:proteolysis"/>
    <property type="evidence" value="ECO:0007669"/>
    <property type="project" value="InterPro"/>
</dbReference>
<feature type="binding site" evidence="5">
    <location>
        <position position="323"/>
    </location>
    <ligand>
        <name>Zn(2+)</name>
        <dbReference type="ChEBI" id="CHEBI:29105"/>
        <label>1</label>
        <note>catalytic</note>
    </ligand>
</feature>
<dbReference type="Proteomes" id="UP000677436">
    <property type="component" value="Chromosome"/>
</dbReference>
<evidence type="ECO:0000256" key="4">
    <source>
        <dbReference type="PIRSR" id="PIRSR601548-1"/>
    </source>
</evidence>
<evidence type="ECO:0000313" key="7">
    <source>
        <dbReference type="Proteomes" id="UP000677436"/>
    </source>
</evidence>
<gene>
    <name evidence="6" type="ORF">JIR001_09640</name>
</gene>
<keyword evidence="1" id="KW-0732">Signal</keyword>
<feature type="active site" description="Proton acceptor 1" evidence="4">
    <location>
        <position position="324"/>
    </location>
</feature>
<accession>A0A8D5ZNA7</accession>
<protein>
    <submittedName>
        <fullName evidence="6">Uncharacterized protein</fullName>
    </submittedName>
</protein>
<dbReference type="RefSeq" id="WP_212774451.1">
    <property type="nucleotide sequence ID" value="NZ_AP024601.1"/>
</dbReference>
<feature type="active site" description="Proton donor 1" evidence="4">
    <location>
        <position position="449"/>
    </location>
</feature>
<keyword evidence="5" id="KW-0862">Zinc</keyword>
<keyword evidence="7" id="KW-1185">Reference proteome</keyword>
<proteinExistence type="predicted"/>
<evidence type="ECO:0000256" key="2">
    <source>
        <dbReference type="ARBA" id="ARBA00023157"/>
    </source>
</evidence>